<gene>
    <name evidence="1" type="primary">ligA</name>
    <name evidence="1" type="ORF">JYE49_04185</name>
</gene>
<reference evidence="1" key="1">
    <citation type="submission" date="2021-01" db="EMBL/GenBank/DDBJ databases">
        <title>Complete genome sequence of Clostridiales bacterium R-7.</title>
        <authorList>
            <person name="Mahoney-Kurpe S.C."/>
            <person name="Palevich N."/>
            <person name="Koike S."/>
            <person name="Moon C.D."/>
            <person name="Attwood G.T."/>
        </authorList>
    </citation>
    <scope>NUCLEOTIDE SEQUENCE</scope>
    <source>
        <strain evidence="1">R-7</strain>
    </source>
</reference>
<evidence type="ECO:0000313" key="2">
    <source>
        <dbReference type="Proteomes" id="UP000682782"/>
    </source>
</evidence>
<dbReference type="EC" id="6.5.1.2" evidence="1"/>
<evidence type="ECO:0000313" key="1">
    <source>
        <dbReference type="EMBL" id="QUC67905.1"/>
    </source>
</evidence>
<accession>A0AC61N489</accession>
<keyword evidence="2" id="KW-1185">Reference proteome</keyword>
<protein>
    <submittedName>
        <fullName evidence="1">NAD-dependent DNA ligase LigA</fullName>
        <ecNumber evidence="1">6.5.1.2</ecNumber>
    </submittedName>
</protein>
<sequence>MSEARERMEQLVRRLNETSYAYYVLDNPIISDMQWDQMYDELKKLESETGIVLPDSPTKKVGGEPLKSFEEHRHITRLWSLDKVQSLEELEAWIQRTEKLAEAENLQYYLEYKFDGLTLNLTYENGNLVQAATRGNGITGEAILPQARTIHSVPKAIPYKGLLEVQGECIMRLSTLEKYNKTAKEPLKNARNAAAGALRNLDPAVTASRHLDAFFYQIGTIENPPYDSQPGMLDFLRQNGFQVSPYLGSSKGRQALEECILEVEKRRSSLDWLIDGVVIKVGDYTLRERMGFTEKFPRWAVAYKFKAEECVTKLLDVTWELGRTGKLTPLAHVEPVDFYGVTVKKATLNNLGDIQRKDVAIGCDVWIRRSNDVIPEIMGRAGDPKEDEKPIEKPQICPACGSPLIERGAHLFCMNRESCRPQAVARLAHFAGREAMDIDGFSEKTAGQLYDQMGVRQPADLYTLTPMDFLMLEGFKEKKAGNLSDALEKSKHCDLDAFLFALGIPNVGRKTARDLAQHFGSLEKLKAADEASLTAIPDIGGIVAGSVIEYFSFPENNQMIERLFAAGVHPGEMHSAAEGVFSSMSIVVTGTLPTLSRKQAEDLIRSRGGNASGSVSKKTAFVVVGEDAGSKLTKAQSLGIETIDEAELLRRANS</sequence>
<dbReference type="Proteomes" id="UP000682782">
    <property type="component" value="Chromosome"/>
</dbReference>
<organism evidence="1 2">
    <name type="scientific">Aristaeella hokkaidonensis</name>
    <dbReference type="NCBI Taxonomy" id="3046382"/>
    <lineage>
        <taxon>Bacteria</taxon>
        <taxon>Bacillati</taxon>
        <taxon>Bacillota</taxon>
        <taxon>Clostridia</taxon>
        <taxon>Eubacteriales</taxon>
        <taxon>Aristaeellaceae</taxon>
        <taxon>Aristaeella</taxon>
    </lineage>
</organism>
<name>A0AC61N489_9FIRM</name>
<keyword evidence="1" id="KW-0436">Ligase</keyword>
<dbReference type="EMBL" id="CP068393">
    <property type="protein sequence ID" value="QUC67905.1"/>
    <property type="molecule type" value="Genomic_DNA"/>
</dbReference>
<proteinExistence type="predicted"/>